<evidence type="ECO:0000259" key="3">
    <source>
        <dbReference type="PROSITE" id="PS50887"/>
    </source>
</evidence>
<dbReference type="SUPFAM" id="SSF55073">
    <property type="entry name" value="Nucleotide cyclase"/>
    <property type="match status" value="1"/>
</dbReference>
<dbReference type="PROSITE" id="PS50113">
    <property type="entry name" value="PAC"/>
    <property type="match status" value="1"/>
</dbReference>
<feature type="transmembrane region" description="Helical" evidence="1">
    <location>
        <begin position="183"/>
        <end position="203"/>
    </location>
</feature>
<dbReference type="SUPFAM" id="SSF55785">
    <property type="entry name" value="PYP-like sensor domain (PAS domain)"/>
    <property type="match status" value="1"/>
</dbReference>
<dbReference type="CDD" id="cd01949">
    <property type="entry name" value="GGDEF"/>
    <property type="match status" value="1"/>
</dbReference>
<accession>A0ABT3SMS2</accession>
<dbReference type="NCBIfam" id="TIGR00229">
    <property type="entry name" value="sensory_box"/>
    <property type="match status" value="1"/>
</dbReference>
<dbReference type="Pfam" id="PF08447">
    <property type="entry name" value="PAS_3"/>
    <property type="match status" value="1"/>
</dbReference>
<dbReference type="RefSeq" id="WP_266000680.1">
    <property type="nucleotide sequence ID" value="NZ_JAPJDN010000048.1"/>
</dbReference>
<name>A0ABT3SMS2_9MYCO</name>
<dbReference type="InterPro" id="IPR000700">
    <property type="entry name" value="PAS-assoc_C"/>
</dbReference>
<dbReference type="InterPro" id="IPR052163">
    <property type="entry name" value="DGC-Regulatory_Protein"/>
</dbReference>
<evidence type="ECO:0000313" key="4">
    <source>
        <dbReference type="EMBL" id="MCX2940820.1"/>
    </source>
</evidence>
<feature type="transmembrane region" description="Helical" evidence="1">
    <location>
        <begin position="44"/>
        <end position="63"/>
    </location>
</feature>
<dbReference type="Pfam" id="PF00990">
    <property type="entry name" value="GGDEF"/>
    <property type="match status" value="1"/>
</dbReference>
<dbReference type="NCBIfam" id="TIGR00254">
    <property type="entry name" value="GGDEF"/>
    <property type="match status" value="1"/>
</dbReference>
<dbReference type="InterPro" id="IPR035965">
    <property type="entry name" value="PAS-like_dom_sf"/>
</dbReference>
<gene>
    <name evidence="4" type="ORF">ORI27_29430</name>
</gene>
<evidence type="ECO:0000313" key="5">
    <source>
        <dbReference type="Proteomes" id="UP001300745"/>
    </source>
</evidence>
<keyword evidence="5" id="KW-1185">Reference proteome</keyword>
<dbReference type="Proteomes" id="UP001300745">
    <property type="component" value="Unassembled WGS sequence"/>
</dbReference>
<feature type="transmembrane region" description="Helical" evidence="1">
    <location>
        <begin position="75"/>
        <end position="100"/>
    </location>
</feature>
<feature type="domain" description="GGDEF" evidence="3">
    <location>
        <begin position="446"/>
        <end position="578"/>
    </location>
</feature>
<keyword evidence="1" id="KW-1133">Transmembrane helix</keyword>
<dbReference type="Gene3D" id="3.30.450.20">
    <property type="entry name" value="PAS domain"/>
    <property type="match status" value="1"/>
</dbReference>
<dbReference type="PANTHER" id="PTHR46663:SF4">
    <property type="entry name" value="DIGUANYLATE CYCLASE DGCT-RELATED"/>
    <property type="match status" value="1"/>
</dbReference>
<dbReference type="InterPro" id="IPR013655">
    <property type="entry name" value="PAS_fold_3"/>
</dbReference>
<keyword evidence="1" id="KW-0812">Transmembrane</keyword>
<comment type="caution">
    <text evidence="4">The sequence shown here is derived from an EMBL/GenBank/DDBJ whole genome shotgun (WGS) entry which is preliminary data.</text>
</comment>
<feature type="transmembrane region" description="Helical" evidence="1">
    <location>
        <begin position="250"/>
        <end position="270"/>
    </location>
</feature>
<dbReference type="InterPro" id="IPR000014">
    <property type="entry name" value="PAS"/>
</dbReference>
<dbReference type="SMART" id="SM00267">
    <property type="entry name" value="GGDEF"/>
    <property type="match status" value="1"/>
</dbReference>
<keyword evidence="1" id="KW-0472">Membrane</keyword>
<organism evidence="4 5">
    <name type="scientific">Mycobacterium pinniadriaticum</name>
    <dbReference type="NCBI Taxonomy" id="2994102"/>
    <lineage>
        <taxon>Bacteria</taxon>
        <taxon>Bacillati</taxon>
        <taxon>Actinomycetota</taxon>
        <taxon>Actinomycetes</taxon>
        <taxon>Mycobacteriales</taxon>
        <taxon>Mycobacteriaceae</taxon>
        <taxon>Mycobacterium</taxon>
    </lineage>
</organism>
<dbReference type="InterPro" id="IPR029787">
    <property type="entry name" value="Nucleotide_cyclase"/>
</dbReference>
<dbReference type="PANTHER" id="PTHR46663">
    <property type="entry name" value="DIGUANYLATE CYCLASE DGCT-RELATED"/>
    <property type="match status" value="1"/>
</dbReference>
<evidence type="ECO:0000256" key="1">
    <source>
        <dbReference type="SAM" id="Phobius"/>
    </source>
</evidence>
<feature type="transmembrane region" description="Helical" evidence="1">
    <location>
        <begin position="224"/>
        <end position="244"/>
    </location>
</feature>
<dbReference type="Gene3D" id="3.30.70.270">
    <property type="match status" value="1"/>
</dbReference>
<feature type="domain" description="PAC" evidence="2">
    <location>
        <begin position="362"/>
        <end position="414"/>
    </location>
</feature>
<feature type="transmembrane region" description="Helical" evidence="1">
    <location>
        <begin position="120"/>
        <end position="138"/>
    </location>
</feature>
<sequence>MSTLLMLSGRAALGVVLAIAAVDWLGWATGTERLTRVWPSWPQMVPWTALLLAALAVAILVLSGEPSPARVRVGCGLAVVAGLAAVAFLTEYAAGLRLGLDQWWFPGEVRAMQKTWPGRPSPQTAATVLLLAIAVGLTRLDQRWARAVRVVSLVAGVALPAVMAAAYLFQALSVIAVTPSTGMAISTALCLLLLGAASFAARLDHNPAAWLLARSDAWTLVRMVGVLAGLPIVIGLSRLALLMLGVPSDAAWALSISVGTVTTGVAMFYLSQREQRLLIDKELLSRERADAEARYRILAENAVDTVIRLHGTEVEWISPSVQAAFGDPPSLWVGSDFTGRVHPDDMHVVAASAQRIAAGKPSVGRFRVRTAGGGYHWVDCRSKPYFDGDGQADGLIAALRVVDDQVDAERRLEHLARFDPLTGLVNRAEVMRRLEAALDGQPEPGSYIGLLFCDIDEFKKINDTQGHAVGDLVLATMAMRVHECVRPGDTVGRTGGDELLILLPGIGGIDEATAIAEAIRSRAAEPIPHGDRTICATLSIGVTLASPGEPVTSMTTRADSAMYRAKHAGRNAVVCLAP</sequence>
<proteinExistence type="predicted"/>
<protein>
    <submittedName>
        <fullName evidence="4">Sensor domain-containing diguanylate cyclase</fullName>
    </submittedName>
</protein>
<dbReference type="InterPro" id="IPR000160">
    <property type="entry name" value="GGDEF_dom"/>
</dbReference>
<dbReference type="InterPro" id="IPR043128">
    <property type="entry name" value="Rev_trsase/Diguanyl_cyclase"/>
</dbReference>
<dbReference type="PROSITE" id="PS50887">
    <property type="entry name" value="GGDEF"/>
    <property type="match status" value="1"/>
</dbReference>
<feature type="transmembrane region" description="Helical" evidence="1">
    <location>
        <begin position="150"/>
        <end position="177"/>
    </location>
</feature>
<evidence type="ECO:0000259" key="2">
    <source>
        <dbReference type="PROSITE" id="PS50113"/>
    </source>
</evidence>
<dbReference type="EMBL" id="JAPJDO010000048">
    <property type="protein sequence ID" value="MCX2940820.1"/>
    <property type="molecule type" value="Genomic_DNA"/>
</dbReference>
<reference evidence="4 5" key="1">
    <citation type="submission" date="2022-11" db="EMBL/GenBank/DDBJ databases">
        <title>Mycobacterium sp. nov.</title>
        <authorList>
            <person name="Papic B."/>
            <person name="Spicic S."/>
            <person name="Duvnjak S."/>
        </authorList>
    </citation>
    <scope>NUCLEOTIDE SEQUENCE [LARGE SCALE GENOMIC DNA]</scope>
    <source>
        <strain evidence="4 5">CVI_P4</strain>
    </source>
</reference>